<organism evidence="1">
    <name type="scientific">Cladocopium goreaui</name>
    <dbReference type="NCBI Taxonomy" id="2562237"/>
    <lineage>
        <taxon>Eukaryota</taxon>
        <taxon>Sar</taxon>
        <taxon>Alveolata</taxon>
        <taxon>Dinophyceae</taxon>
        <taxon>Suessiales</taxon>
        <taxon>Symbiodiniaceae</taxon>
        <taxon>Cladocopium</taxon>
    </lineage>
</organism>
<keyword evidence="3" id="KW-1185">Reference proteome</keyword>
<dbReference type="OrthoDB" id="10516921at2759"/>
<name>A0A9P1D514_9DINO</name>
<proteinExistence type="predicted"/>
<dbReference type="AlphaFoldDB" id="A0A9P1D514"/>
<comment type="caution">
    <text evidence="1">The sequence shown here is derived from an EMBL/GenBank/DDBJ whole genome shotgun (WGS) entry which is preliminary data.</text>
</comment>
<evidence type="ECO:0000313" key="2">
    <source>
        <dbReference type="EMBL" id="CAL4790014.1"/>
    </source>
</evidence>
<accession>A0A9P1D514</accession>
<dbReference type="EMBL" id="CAMXCT030003144">
    <property type="protein sequence ID" value="CAL4790014.1"/>
    <property type="molecule type" value="Genomic_DNA"/>
</dbReference>
<dbReference type="Proteomes" id="UP001152797">
    <property type="component" value="Unassembled WGS sequence"/>
</dbReference>
<sequence>MATKTDLGRGQLSTAECRCSIRDVRCWLIFARPPGKGYKEWPVHDWPPELAGHPWGPSVPLEEIEDYKQVDGSILLLVHATGLQAVATEIHFKNWSKELKSFMNGKKTEDYLLRDRHGNNIPWLDSIERIEPPAADNFPLVILHRQE</sequence>
<dbReference type="EMBL" id="CAMXCT010003144">
    <property type="protein sequence ID" value="CAI4002702.1"/>
    <property type="molecule type" value="Genomic_DNA"/>
</dbReference>
<reference evidence="1" key="1">
    <citation type="submission" date="2022-10" db="EMBL/GenBank/DDBJ databases">
        <authorList>
            <person name="Chen Y."/>
            <person name="Dougan E. K."/>
            <person name="Chan C."/>
            <person name="Rhodes N."/>
            <person name="Thang M."/>
        </authorList>
    </citation>
    <scope>NUCLEOTIDE SEQUENCE</scope>
</reference>
<reference evidence="2 3" key="2">
    <citation type="submission" date="2024-05" db="EMBL/GenBank/DDBJ databases">
        <authorList>
            <person name="Chen Y."/>
            <person name="Shah S."/>
            <person name="Dougan E. K."/>
            <person name="Thang M."/>
            <person name="Chan C."/>
        </authorList>
    </citation>
    <scope>NUCLEOTIDE SEQUENCE [LARGE SCALE GENOMIC DNA]</scope>
</reference>
<gene>
    <name evidence="1" type="ORF">C1SCF055_LOCUS28639</name>
</gene>
<evidence type="ECO:0000313" key="1">
    <source>
        <dbReference type="EMBL" id="CAI4002702.1"/>
    </source>
</evidence>
<dbReference type="EMBL" id="CAMXCT020003144">
    <property type="protein sequence ID" value="CAL1156077.1"/>
    <property type="molecule type" value="Genomic_DNA"/>
</dbReference>
<evidence type="ECO:0000313" key="3">
    <source>
        <dbReference type="Proteomes" id="UP001152797"/>
    </source>
</evidence>
<protein>
    <submittedName>
        <fullName evidence="1">Uncharacterized protein</fullName>
    </submittedName>
</protein>